<evidence type="ECO:0000259" key="2">
    <source>
        <dbReference type="Pfam" id="PF03033"/>
    </source>
</evidence>
<dbReference type="FunFam" id="3.40.50.2000:FF:000100">
    <property type="entry name" value="Glycosyltransferase family 1 protein"/>
    <property type="match status" value="1"/>
</dbReference>
<reference evidence="3 4" key="1">
    <citation type="journal article" date="2016" name="Nat. Commun.">
        <title>Ectomycorrhizal ecology is imprinted in the genome of the dominant symbiotic fungus Cenococcum geophilum.</title>
        <authorList>
            <consortium name="DOE Joint Genome Institute"/>
            <person name="Peter M."/>
            <person name="Kohler A."/>
            <person name="Ohm R.A."/>
            <person name="Kuo A."/>
            <person name="Krutzmann J."/>
            <person name="Morin E."/>
            <person name="Arend M."/>
            <person name="Barry K.W."/>
            <person name="Binder M."/>
            <person name="Choi C."/>
            <person name="Clum A."/>
            <person name="Copeland A."/>
            <person name="Grisel N."/>
            <person name="Haridas S."/>
            <person name="Kipfer T."/>
            <person name="LaButti K."/>
            <person name="Lindquist E."/>
            <person name="Lipzen A."/>
            <person name="Maire R."/>
            <person name="Meier B."/>
            <person name="Mihaltcheva S."/>
            <person name="Molinier V."/>
            <person name="Murat C."/>
            <person name="Poggeler S."/>
            <person name="Quandt C.A."/>
            <person name="Sperisen C."/>
            <person name="Tritt A."/>
            <person name="Tisserant E."/>
            <person name="Crous P.W."/>
            <person name="Henrissat B."/>
            <person name="Nehls U."/>
            <person name="Egli S."/>
            <person name="Spatafora J.W."/>
            <person name="Grigoriev I.V."/>
            <person name="Martin F.M."/>
        </authorList>
    </citation>
    <scope>NUCLEOTIDE SEQUENCE [LARGE SCALE GENOMIC DNA]</scope>
    <source>
        <strain evidence="3 4">CBS 207.34</strain>
    </source>
</reference>
<dbReference type="GO" id="GO:0016906">
    <property type="term" value="F:sterol 3-beta-glucosyltransferase activity"/>
    <property type="evidence" value="ECO:0007669"/>
    <property type="project" value="UniProtKB-ARBA"/>
</dbReference>
<accession>A0A8E2FB08</accession>
<dbReference type="GO" id="GO:0005975">
    <property type="term" value="P:carbohydrate metabolic process"/>
    <property type="evidence" value="ECO:0007669"/>
    <property type="project" value="InterPro"/>
</dbReference>
<gene>
    <name evidence="3" type="ORF">AOQ84DRAFT_429185</name>
</gene>
<dbReference type="InterPro" id="IPR002213">
    <property type="entry name" value="UDP_glucos_trans"/>
</dbReference>
<dbReference type="EMBL" id="KV748661">
    <property type="protein sequence ID" value="OCL13861.1"/>
    <property type="molecule type" value="Genomic_DNA"/>
</dbReference>
<dbReference type="AlphaFoldDB" id="A0A8E2FB08"/>
<evidence type="ECO:0000313" key="4">
    <source>
        <dbReference type="Proteomes" id="UP000250140"/>
    </source>
</evidence>
<evidence type="ECO:0000256" key="1">
    <source>
        <dbReference type="ARBA" id="ARBA00022679"/>
    </source>
</evidence>
<name>A0A8E2FB08_9PEZI</name>
<dbReference type="FunFam" id="3.40.50.2000:FF:000009">
    <property type="entry name" value="Sterol 3-beta-glucosyltransferase UGT80A2"/>
    <property type="match status" value="1"/>
</dbReference>
<sequence length="786" mass="85787">MYHNQGRSNSALVLEANSAEPSTSLPLYDDVVSANTFVHGAIDVTANDRINVNLDSRFSRLFTRLVPPVPDDLPYIDPPAYSTTRSSWHIPLNIVIQVVGSRGDVQPFIALGNELQKYGHRVRLATHDVFVDFVKSSNLEFFPIGGNPTDLMAYMVKNPGLIPSMKTLRKGDIQRKRAMMEDVLDGCWSSCISPDPSTGVPFVAGAIIANPVSFAHVHCAQALGIPLHLMFTMPWSDTREFPHPLANIISSNFNSGMANYLSYGIVEWMTWQGLGDIVNRWRRKHDLEPIPTSEGPSLVATLKIPFTYCWSPSLVPKPNDWPPHIDVCGFIFREVPYYKPPRELSDFLSQGPPPIYIGFGSIVVDDADRFTATLLEAIEAVGVRAIISKGWSQLGGTERLENIFILDDCPHAGTTACGLLNGRPSVVVPFFGDQPFWGSMIARSGAGPEPIPYKSLNGKDLGEAIKFCLEPKVAAAAQAIANKMRTETGVDAAVQSFHRNFPLERLSCDILGDLPATWSYTRSKKTMRLSGLAAEILINHCKLDRKKLSLYQYNPVTIKHRRLDILTGFTAVWVTTAADLIGALSRVVSEPAREYQRTTTKSKKGEPSVQSPITAAAAASAESFLKLPMHVLRAGVEIPVVVADGFYAITTLCGDRVQDHGPVTDWKSGIRVGGLGFATSVFESVVGLAFHPYRGVRDGGVIGLAKGVGRATIGAAVKPCGAITGLVAYPLQGAYKSLHTMTHLKTMKSIAAATHVEGEYFLTTERGRAVDTERVLREFDALMNEG</sequence>
<dbReference type="PANTHER" id="PTHR48050:SF27">
    <property type="entry name" value="GLUCOSYLTRANSFERASE, PUTATIVE (AFU_ORTHOLOGUE AFUA_7G04880)-RELATED"/>
    <property type="match status" value="1"/>
</dbReference>
<dbReference type="InterPro" id="IPR050426">
    <property type="entry name" value="Glycosyltransferase_28"/>
</dbReference>
<dbReference type="SUPFAM" id="SSF53756">
    <property type="entry name" value="UDP-Glycosyltransferase/glycogen phosphorylase"/>
    <property type="match status" value="1"/>
</dbReference>
<keyword evidence="1 3" id="KW-0808">Transferase</keyword>
<dbReference type="Gene3D" id="3.40.50.2000">
    <property type="entry name" value="Glycogen Phosphorylase B"/>
    <property type="match status" value="2"/>
</dbReference>
<dbReference type="Pfam" id="PF03033">
    <property type="entry name" value="Glyco_transf_28"/>
    <property type="match status" value="1"/>
</dbReference>
<dbReference type="PANTHER" id="PTHR48050">
    <property type="entry name" value="STEROL 3-BETA-GLUCOSYLTRANSFERASE"/>
    <property type="match status" value="1"/>
</dbReference>
<keyword evidence="4" id="KW-1185">Reference proteome</keyword>
<organism evidence="3 4">
    <name type="scientific">Glonium stellatum</name>
    <dbReference type="NCBI Taxonomy" id="574774"/>
    <lineage>
        <taxon>Eukaryota</taxon>
        <taxon>Fungi</taxon>
        <taxon>Dikarya</taxon>
        <taxon>Ascomycota</taxon>
        <taxon>Pezizomycotina</taxon>
        <taxon>Dothideomycetes</taxon>
        <taxon>Pleosporomycetidae</taxon>
        <taxon>Gloniales</taxon>
        <taxon>Gloniaceae</taxon>
        <taxon>Glonium</taxon>
    </lineage>
</organism>
<feature type="domain" description="Glycosyltransferase family 28 N-terminal" evidence="2">
    <location>
        <begin position="94"/>
        <end position="241"/>
    </location>
</feature>
<evidence type="ECO:0000313" key="3">
    <source>
        <dbReference type="EMBL" id="OCL13861.1"/>
    </source>
</evidence>
<dbReference type="OrthoDB" id="5835829at2759"/>
<protein>
    <submittedName>
        <fullName evidence="3">Glycosyltransferase family 1 protein</fullName>
    </submittedName>
</protein>
<dbReference type="CDD" id="cd03784">
    <property type="entry name" value="GT1_Gtf-like"/>
    <property type="match status" value="1"/>
</dbReference>
<proteinExistence type="predicted"/>
<dbReference type="Proteomes" id="UP000250140">
    <property type="component" value="Unassembled WGS sequence"/>
</dbReference>
<dbReference type="InterPro" id="IPR004276">
    <property type="entry name" value="GlycoTrans_28_N"/>
</dbReference>